<reference evidence="2 3" key="1">
    <citation type="journal article" date="2013" name="Genome Announc.">
        <title>Genome Sequence of Sporolactobacillus laevolacticus DSM442, an Efficient Polymer-Grade D-Lactate Producer from Agricultural Waste Cottonseed as a Nitrogen Source.</title>
        <authorList>
            <person name="Wang H."/>
            <person name="Wang L."/>
            <person name="Ju J."/>
            <person name="Yu B."/>
            <person name="Ma Y."/>
        </authorList>
    </citation>
    <scope>NUCLEOTIDE SEQUENCE [LARGE SCALE GENOMIC DNA]</scope>
    <source>
        <strain evidence="2 3">DSM 442</strain>
    </source>
</reference>
<name>V6IVQ4_9BACL</name>
<keyword evidence="1" id="KW-1133">Transmembrane helix</keyword>
<evidence type="ECO:0000313" key="3">
    <source>
        <dbReference type="Proteomes" id="UP000018296"/>
    </source>
</evidence>
<organism evidence="2 3">
    <name type="scientific">Sporolactobacillus laevolacticus DSM 442</name>
    <dbReference type="NCBI Taxonomy" id="1395513"/>
    <lineage>
        <taxon>Bacteria</taxon>
        <taxon>Bacillati</taxon>
        <taxon>Bacillota</taxon>
        <taxon>Bacilli</taxon>
        <taxon>Bacillales</taxon>
        <taxon>Sporolactobacillaceae</taxon>
        <taxon>Sporolactobacillus</taxon>
    </lineage>
</organism>
<feature type="transmembrane region" description="Helical" evidence="1">
    <location>
        <begin position="165"/>
        <end position="190"/>
    </location>
</feature>
<keyword evidence="1" id="KW-0472">Membrane</keyword>
<dbReference type="STRING" id="1395513.P343_12140"/>
<dbReference type="InterPro" id="IPR038750">
    <property type="entry name" value="YczE/YyaS-like"/>
</dbReference>
<protein>
    <submittedName>
        <fullName evidence="2">Membrane protein</fullName>
    </submittedName>
</protein>
<sequence length="241" mass="26851">MDFRKEMYVLAKHTVYVKSSENIGYFVLSIFLNALGNALTVSLNLGSALWTASAVNFTQITSIPLSLILFASGVIVIMANALIIGKFDWRRVLGNLIFLGPFSYLIGIISTYLISLGINELPLTVRIILDVVGICFIAMAISIYQRVNIMLHPCDDLMQIIRFKYFKGSATIAQLVTFSPPIVIILVCWIDAHQLFAINVGTIFALIFQGTLVGIFDKCIFPTLKHQHVEHTVNHQHGLSY</sequence>
<dbReference type="AlphaFoldDB" id="V6IVQ4"/>
<feature type="transmembrane region" description="Helical" evidence="1">
    <location>
        <begin position="23"/>
        <end position="43"/>
    </location>
</feature>
<feature type="transmembrane region" description="Helical" evidence="1">
    <location>
        <begin position="96"/>
        <end position="118"/>
    </location>
</feature>
<dbReference type="PATRIC" id="fig|1395513.3.peg.2462"/>
<keyword evidence="1" id="KW-0812">Transmembrane</keyword>
<accession>V6IVQ4</accession>
<keyword evidence="3" id="KW-1185">Reference proteome</keyword>
<dbReference type="EMBL" id="AWTC01000012">
    <property type="protein sequence ID" value="EST11328.1"/>
    <property type="molecule type" value="Genomic_DNA"/>
</dbReference>
<proteinExistence type="predicted"/>
<dbReference type="RefSeq" id="WP_023510671.1">
    <property type="nucleotide sequence ID" value="NZ_AWTC01000012.1"/>
</dbReference>
<dbReference type="Pfam" id="PF19700">
    <property type="entry name" value="DUF6198"/>
    <property type="match status" value="1"/>
</dbReference>
<dbReference type="eggNOG" id="COG2364">
    <property type="taxonomic scope" value="Bacteria"/>
</dbReference>
<evidence type="ECO:0000313" key="2">
    <source>
        <dbReference type="EMBL" id="EST11328.1"/>
    </source>
</evidence>
<evidence type="ECO:0000256" key="1">
    <source>
        <dbReference type="SAM" id="Phobius"/>
    </source>
</evidence>
<feature type="transmembrane region" description="Helical" evidence="1">
    <location>
        <begin position="124"/>
        <end position="144"/>
    </location>
</feature>
<comment type="caution">
    <text evidence="2">The sequence shown here is derived from an EMBL/GenBank/DDBJ whole genome shotgun (WGS) entry which is preliminary data.</text>
</comment>
<feature type="transmembrane region" description="Helical" evidence="1">
    <location>
        <begin position="63"/>
        <end position="84"/>
    </location>
</feature>
<dbReference type="Proteomes" id="UP000018296">
    <property type="component" value="Unassembled WGS sequence"/>
</dbReference>
<gene>
    <name evidence="2" type="ORF">P343_12140</name>
</gene>
<feature type="transmembrane region" description="Helical" evidence="1">
    <location>
        <begin position="196"/>
        <end position="216"/>
    </location>
</feature>